<comment type="similarity">
    <text evidence="1">Belongs to the anti-sigma-factor antagonist family.</text>
</comment>
<dbReference type="InterPro" id="IPR003658">
    <property type="entry name" value="Anti-sigma_ant"/>
</dbReference>
<dbReference type="CDD" id="cd07043">
    <property type="entry name" value="STAS_anti-anti-sigma_factors"/>
    <property type="match status" value="1"/>
</dbReference>
<dbReference type="Gene3D" id="3.30.750.24">
    <property type="entry name" value="STAS domain"/>
    <property type="match status" value="1"/>
</dbReference>
<organism evidence="3">
    <name type="scientific">marine sediment metagenome</name>
    <dbReference type="NCBI Taxonomy" id="412755"/>
    <lineage>
        <taxon>unclassified sequences</taxon>
        <taxon>metagenomes</taxon>
        <taxon>ecological metagenomes</taxon>
    </lineage>
</organism>
<feature type="domain" description="STAS" evidence="2">
    <location>
        <begin position="3"/>
        <end position="110"/>
    </location>
</feature>
<comment type="caution">
    <text evidence="3">The sequence shown here is derived from an EMBL/GenBank/DDBJ whole genome shotgun (WGS) entry which is preliminary data.</text>
</comment>
<proteinExistence type="inferred from homology"/>
<dbReference type="PROSITE" id="PS50801">
    <property type="entry name" value="STAS"/>
    <property type="match status" value="1"/>
</dbReference>
<dbReference type="InterPro" id="IPR002645">
    <property type="entry name" value="STAS_dom"/>
</dbReference>
<dbReference type="Pfam" id="PF01740">
    <property type="entry name" value="STAS"/>
    <property type="match status" value="1"/>
</dbReference>
<dbReference type="PANTHER" id="PTHR33495">
    <property type="entry name" value="ANTI-SIGMA FACTOR ANTAGONIST TM_1081-RELATED-RELATED"/>
    <property type="match status" value="1"/>
</dbReference>
<dbReference type="InterPro" id="IPR036513">
    <property type="entry name" value="STAS_dom_sf"/>
</dbReference>
<dbReference type="NCBIfam" id="TIGR00377">
    <property type="entry name" value="ant_ant_sig"/>
    <property type="match status" value="1"/>
</dbReference>
<protein>
    <recommendedName>
        <fullName evidence="2">STAS domain-containing protein</fullName>
    </recommendedName>
</protein>
<name>A0A0F9IC46_9ZZZZ</name>
<gene>
    <name evidence="3" type="ORF">LCGC14_1959510</name>
</gene>
<dbReference type="SUPFAM" id="SSF52091">
    <property type="entry name" value="SpoIIaa-like"/>
    <property type="match status" value="1"/>
</dbReference>
<dbReference type="PANTHER" id="PTHR33495:SF2">
    <property type="entry name" value="ANTI-SIGMA FACTOR ANTAGONIST TM_1081-RELATED"/>
    <property type="match status" value="1"/>
</dbReference>
<evidence type="ECO:0000256" key="1">
    <source>
        <dbReference type="ARBA" id="ARBA00009013"/>
    </source>
</evidence>
<dbReference type="EMBL" id="LAZR01021541">
    <property type="protein sequence ID" value="KKL84962.1"/>
    <property type="molecule type" value="Genomic_DNA"/>
</dbReference>
<accession>A0A0F9IC46</accession>
<dbReference type="AlphaFoldDB" id="A0A0F9IC46"/>
<evidence type="ECO:0000313" key="3">
    <source>
        <dbReference type="EMBL" id="KKL84962.1"/>
    </source>
</evidence>
<sequence>MDIKIDVKEAKGIPVIEVHGEVDVYTAPKLKSRILDLTDSQKYDLIIDLNGVEFMDSSGLGVLVGALKRVAPHKGSITLVLNRPNILKIFKITGLDKVFKIYTDVEEISA</sequence>
<evidence type="ECO:0000259" key="2">
    <source>
        <dbReference type="PROSITE" id="PS50801"/>
    </source>
</evidence>
<dbReference type="GO" id="GO:0043856">
    <property type="term" value="F:anti-sigma factor antagonist activity"/>
    <property type="evidence" value="ECO:0007669"/>
    <property type="project" value="InterPro"/>
</dbReference>
<reference evidence="3" key="1">
    <citation type="journal article" date="2015" name="Nature">
        <title>Complex archaea that bridge the gap between prokaryotes and eukaryotes.</title>
        <authorList>
            <person name="Spang A."/>
            <person name="Saw J.H."/>
            <person name="Jorgensen S.L."/>
            <person name="Zaremba-Niedzwiedzka K."/>
            <person name="Martijn J."/>
            <person name="Lind A.E."/>
            <person name="van Eijk R."/>
            <person name="Schleper C."/>
            <person name="Guy L."/>
            <person name="Ettema T.J."/>
        </authorList>
    </citation>
    <scope>NUCLEOTIDE SEQUENCE</scope>
</reference>